<evidence type="ECO:0000256" key="4">
    <source>
        <dbReference type="ARBA" id="ARBA00022691"/>
    </source>
</evidence>
<dbReference type="InterPro" id="IPR001525">
    <property type="entry name" value="C5_MeTfrase"/>
</dbReference>
<dbReference type="PANTHER" id="PTHR10629">
    <property type="entry name" value="CYTOSINE-SPECIFIC METHYLTRANSFERASE"/>
    <property type="match status" value="1"/>
</dbReference>
<keyword evidence="4 7" id="KW-0949">S-adenosyl-L-methionine</keyword>
<dbReference type="GO" id="GO:0032259">
    <property type="term" value="P:methylation"/>
    <property type="evidence" value="ECO:0007669"/>
    <property type="project" value="UniProtKB-KW"/>
</dbReference>
<evidence type="ECO:0000256" key="6">
    <source>
        <dbReference type="ARBA" id="ARBA00047422"/>
    </source>
</evidence>
<gene>
    <name evidence="8" type="ORF">IQ26_05046</name>
</gene>
<keyword evidence="9" id="KW-1185">Reference proteome</keyword>
<dbReference type="Gene3D" id="3.90.120.10">
    <property type="entry name" value="DNA Methylase, subunit A, domain 2"/>
    <property type="match status" value="1"/>
</dbReference>
<dbReference type="AlphaFoldDB" id="A0A562NBX3"/>
<evidence type="ECO:0000256" key="1">
    <source>
        <dbReference type="ARBA" id="ARBA00011975"/>
    </source>
</evidence>
<dbReference type="PROSITE" id="PS51679">
    <property type="entry name" value="SAM_MT_C5"/>
    <property type="match status" value="1"/>
</dbReference>
<evidence type="ECO:0000256" key="3">
    <source>
        <dbReference type="ARBA" id="ARBA00022679"/>
    </source>
</evidence>
<keyword evidence="5" id="KW-0680">Restriction system</keyword>
<dbReference type="InterPro" id="IPR029063">
    <property type="entry name" value="SAM-dependent_MTases_sf"/>
</dbReference>
<feature type="active site" evidence="7">
    <location>
        <position position="117"/>
    </location>
</feature>
<dbReference type="EC" id="2.1.1.37" evidence="1"/>
<dbReference type="PRINTS" id="PR00105">
    <property type="entry name" value="C5METTRFRASE"/>
</dbReference>
<dbReference type="Proteomes" id="UP000317122">
    <property type="component" value="Unassembled WGS sequence"/>
</dbReference>
<organism evidence="8 9">
    <name type="scientific">Mesorhizobium tianshanense</name>
    <dbReference type="NCBI Taxonomy" id="39844"/>
    <lineage>
        <taxon>Bacteria</taxon>
        <taxon>Pseudomonadati</taxon>
        <taxon>Pseudomonadota</taxon>
        <taxon>Alphaproteobacteria</taxon>
        <taxon>Hyphomicrobiales</taxon>
        <taxon>Phyllobacteriaceae</taxon>
        <taxon>Mesorhizobium</taxon>
    </lineage>
</organism>
<dbReference type="Pfam" id="PF00145">
    <property type="entry name" value="DNA_methylase"/>
    <property type="match status" value="1"/>
</dbReference>
<dbReference type="GO" id="GO:0003886">
    <property type="term" value="F:DNA (cytosine-5-)-methyltransferase activity"/>
    <property type="evidence" value="ECO:0007669"/>
    <property type="project" value="UniProtKB-EC"/>
</dbReference>
<reference evidence="8 9" key="1">
    <citation type="journal article" date="2015" name="Stand. Genomic Sci.">
        <title>Genomic Encyclopedia of Bacterial and Archaeal Type Strains, Phase III: the genomes of soil and plant-associated and newly described type strains.</title>
        <authorList>
            <person name="Whitman W.B."/>
            <person name="Woyke T."/>
            <person name="Klenk H.P."/>
            <person name="Zhou Y."/>
            <person name="Lilburn T.G."/>
            <person name="Beck B.J."/>
            <person name="De Vos P."/>
            <person name="Vandamme P."/>
            <person name="Eisen J.A."/>
            <person name="Garrity G."/>
            <person name="Hugenholtz P."/>
            <person name="Kyrpides N.C."/>
        </authorList>
    </citation>
    <scope>NUCLEOTIDE SEQUENCE [LARGE SCALE GENOMIC DNA]</scope>
    <source>
        <strain evidence="8 9">CGMCC 1.2546</strain>
    </source>
</reference>
<accession>A0A562NBX3</accession>
<proteinExistence type="inferred from homology"/>
<dbReference type="PANTHER" id="PTHR10629:SF52">
    <property type="entry name" value="DNA (CYTOSINE-5)-METHYLTRANSFERASE 1"/>
    <property type="match status" value="1"/>
</dbReference>
<keyword evidence="3 7" id="KW-0808">Transferase</keyword>
<name>A0A562NBX3_9HYPH</name>
<dbReference type="GO" id="GO:0044027">
    <property type="term" value="P:negative regulation of gene expression via chromosomal CpG island methylation"/>
    <property type="evidence" value="ECO:0007669"/>
    <property type="project" value="TreeGrafter"/>
</dbReference>
<dbReference type="GO" id="GO:0003677">
    <property type="term" value="F:DNA binding"/>
    <property type="evidence" value="ECO:0007669"/>
    <property type="project" value="TreeGrafter"/>
</dbReference>
<dbReference type="OrthoDB" id="9813719at2"/>
<evidence type="ECO:0000256" key="2">
    <source>
        <dbReference type="ARBA" id="ARBA00022603"/>
    </source>
</evidence>
<dbReference type="SUPFAM" id="SSF53335">
    <property type="entry name" value="S-adenosyl-L-methionine-dependent methyltransferases"/>
    <property type="match status" value="1"/>
</dbReference>
<comment type="caution">
    <text evidence="8">The sequence shown here is derived from an EMBL/GenBank/DDBJ whole genome shotgun (WGS) entry which is preliminary data.</text>
</comment>
<keyword evidence="2 7" id="KW-0489">Methyltransferase</keyword>
<evidence type="ECO:0000256" key="5">
    <source>
        <dbReference type="ARBA" id="ARBA00022747"/>
    </source>
</evidence>
<comment type="catalytic activity">
    <reaction evidence="6">
        <text>a 2'-deoxycytidine in DNA + S-adenosyl-L-methionine = a 5-methyl-2'-deoxycytidine in DNA + S-adenosyl-L-homocysteine + H(+)</text>
        <dbReference type="Rhea" id="RHEA:13681"/>
        <dbReference type="Rhea" id="RHEA-COMP:11369"/>
        <dbReference type="Rhea" id="RHEA-COMP:11370"/>
        <dbReference type="ChEBI" id="CHEBI:15378"/>
        <dbReference type="ChEBI" id="CHEBI:57856"/>
        <dbReference type="ChEBI" id="CHEBI:59789"/>
        <dbReference type="ChEBI" id="CHEBI:85452"/>
        <dbReference type="ChEBI" id="CHEBI:85454"/>
        <dbReference type="EC" id="2.1.1.37"/>
    </reaction>
</comment>
<protein>
    <recommendedName>
        <fullName evidence="1">DNA (cytosine-5-)-methyltransferase</fullName>
        <ecNumber evidence="1">2.1.1.37</ecNumber>
    </recommendedName>
</protein>
<comment type="similarity">
    <text evidence="7">Belongs to the class I-like SAM-binding methyltransferase superfamily. C5-methyltransferase family.</text>
</comment>
<evidence type="ECO:0000313" key="9">
    <source>
        <dbReference type="Proteomes" id="UP000317122"/>
    </source>
</evidence>
<dbReference type="Gene3D" id="3.40.50.150">
    <property type="entry name" value="Vaccinia Virus protein VP39"/>
    <property type="match status" value="1"/>
</dbReference>
<dbReference type="RefSeq" id="WP_145720997.1">
    <property type="nucleotide sequence ID" value="NZ_BSPF01000010.1"/>
</dbReference>
<dbReference type="InterPro" id="IPR050390">
    <property type="entry name" value="C5-Methyltransferase"/>
</dbReference>
<dbReference type="EMBL" id="VLKT01000035">
    <property type="protein sequence ID" value="TWI29624.1"/>
    <property type="molecule type" value="Genomic_DNA"/>
</dbReference>
<dbReference type="GO" id="GO:0009307">
    <property type="term" value="P:DNA restriction-modification system"/>
    <property type="evidence" value="ECO:0007669"/>
    <property type="project" value="UniProtKB-KW"/>
</dbReference>
<evidence type="ECO:0000256" key="7">
    <source>
        <dbReference type="PROSITE-ProRule" id="PRU01016"/>
    </source>
</evidence>
<evidence type="ECO:0000313" key="8">
    <source>
        <dbReference type="EMBL" id="TWI29624.1"/>
    </source>
</evidence>
<sequence>MTDLAKKDVVKRCPDFLAVDFFCGAGGTTRGLIDAGGYVIAGVDKDTRCRETYVENNSNATIDYAPPKFLRRDIFPVTDAYPDGEYAELEGDLERLIEHYRGRVPGTPLLFAICAPCQPFTKLSRKELSEARKAGRERDSNLLTEAAKFVARFRPEMVLSENVQGIGDPKYGGVWDDFKAQLGGLGYATGSKVLCTSNFGVPQYRRRSILVAARRELANPAFLTDGGLGDLIVPEADPDNVVKTVQTAIGHLPPLTAGATDPTIPNHKTRSLSDLNLKRLSAALPGVSNIYMENTPDGDLSLACHRKVNAKLQTRCFTDVYTRMSPDRPSPTITTKCHSISNGRFGHFDVQQLRGISLREAAVLQSFPADYVFYPTHMIEPIARMIGNAVPPRLAEFFSRHLTASIAEPDARDAPQFAGASAVAHG</sequence>